<dbReference type="PaxDb" id="6945-B7PGU3"/>
<feature type="non-terminal residue" evidence="2">
    <location>
        <position position="77"/>
    </location>
</feature>
<dbReference type="EnsemblMetazoa" id="ISCW018314-RA">
    <property type="protein sequence ID" value="ISCW018314-PA"/>
    <property type="gene ID" value="ISCW018314"/>
</dbReference>
<dbReference type="VEuPathDB" id="VectorBase:ISCW018314"/>
<dbReference type="AlphaFoldDB" id="B7PGU3"/>
<feature type="non-terminal residue" evidence="2">
    <location>
        <position position="1"/>
    </location>
</feature>
<reference evidence="2 4" key="1">
    <citation type="submission" date="2008-03" db="EMBL/GenBank/DDBJ databases">
        <title>Annotation of Ixodes scapularis.</title>
        <authorList>
            <consortium name="Ixodes scapularis Genome Project Consortium"/>
            <person name="Caler E."/>
            <person name="Hannick L.I."/>
            <person name="Bidwell S."/>
            <person name="Joardar V."/>
            <person name="Thiagarajan M."/>
            <person name="Amedeo P."/>
            <person name="Galinsky K.J."/>
            <person name="Schobel S."/>
            <person name="Inman J."/>
            <person name="Hostetler J."/>
            <person name="Miller J."/>
            <person name="Hammond M."/>
            <person name="Megy K."/>
            <person name="Lawson D."/>
            <person name="Kodira C."/>
            <person name="Sutton G."/>
            <person name="Meyer J."/>
            <person name="Hill C.A."/>
            <person name="Birren B."/>
            <person name="Nene V."/>
            <person name="Collins F."/>
            <person name="Alarcon-Chaidez F."/>
            <person name="Wikel S."/>
            <person name="Strausberg R."/>
        </authorList>
    </citation>
    <scope>NUCLEOTIDE SEQUENCE [LARGE SCALE GENOMIC DNA]</scope>
    <source>
        <strain evidence="4">Wikel</strain>
        <strain evidence="2">Wikel colony</strain>
    </source>
</reference>
<protein>
    <submittedName>
        <fullName evidence="2 3">Uncharacterized protein</fullName>
    </submittedName>
</protein>
<proteinExistence type="predicted"/>
<evidence type="ECO:0000256" key="1">
    <source>
        <dbReference type="SAM" id="MobiDB-lite"/>
    </source>
</evidence>
<accession>B7PGU3</accession>
<dbReference type="VEuPathDB" id="VectorBase:ISCI018314"/>
<feature type="region of interest" description="Disordered" evidence="1">
    <location>
        <begin position="1"/>
        <end position="77"/>
    </location>
</feature>
<evidence type="ECO:0000313" key="3">
    <source>
        <dbReference type="EnsemblMetazoa" id="ISCW018314-PA"/>
    </source>
</evidence>
<dbReference type="Proteomes" id="UP000001555">
    <property type="component" value="Unassembled WGS sequence"/>
</dbReference>
<organism>
    <name type="scientific">Ixodes scapularis</name>
    <name type="common">Black-legged tick</name>
    <name type="synonym">Deer tick</name>
    <dbReference type="NCBI Taxonomy" id="6945"/>
    <lineage>
        <taxon>Eukaryota</taxon>
        <taxon>Metazoa</taxon>
        <taxon>Ecdysozoa</taxon>
        <taxon>Arthropoda</taxon>
        <taxon>Chelicerata</taxon>
        <taxon>Arachnida</taxon>
        <taxon>Acari</taxon>
        <taxon>Parasitiformes</taxon>
        <taxon>Ixodida</taxon>
        <taxon>Ixodoidea</taxon>
        <taxon>Ixodidae</taxon>
        <taxon>Ixodinae</taxon>
        <taxon>Ixodes</taxon>
    </lineage>
</organism>
<dbReference type="EMBL" id="DS709658">
    <property type="protein sequence ID" value="EEC05815.1"/>
    <property type="molecule type" value="Genomic_DNA"/>
</dbReference>
<dbReference type="HOGENOM" id="CLU_2645053_0_0_1"/>
<dbReference type="EMBL" id="ABJB010274751">
    <property type="status" value="NOT_ANNOTATED_CDS"/>
    <property type="molecule type" value="Genomic_DNA"/>
</dbReference>
<sequence>PCATVQTTPWHPRRTTRTTRLPAPADRPRKTGSPVGRRRGTSRNPRTTASATPSSRTGETLTAPTTGSKRCKEAEEN</sequence>
<name>B7PGU3_IXOSC</name>
<evidence type="ECO:0000313" key="4">
    <source>
        <dbReference type="Proteomes" id="UP000001555"/>
    </source>
</evidence>
<dbReference type="InParanoid" id="B7PGU3"/>
<feature type="compositionally biased region" description="Low complexity" evidence="1">
    <location>
        <begin position="45"/>
        <end position="57"/>
    </location>
</feature>
<feature type="compositionally biased region" description="Polar residues" evidence="1">
    <location>
        <begin position="58"/>
        <end position="68"/>
    </location>
</feature>
<keyword evidence="4" id="KW-1185">Reference proteome</keyword>
<reference evidence="3" key="2">
    <citation type="submission" date="2020-05" db="UniProtKB">
        <authorList>
            <consortium name="EnsemblMetazoa"/>
        </authorList>
    </citation>
    <scope>IDENTIFICATION</scope>
    <source>
        <strain evidence="3">wikel</strain>
    </source>
</reference>
<evidence type="ECO:0000313" key="2">
    <source>
        <dbReference type="EMBL" id="EEC05815.1"/>
    </source>
</evidence>
<gene>
    <name evidence="2" type="ORF">IscW_ISCW018314</name>
</gene>